<sequence>MAWVLELARGILLMQLLLLSSLIIVNAADLEADVIPGAYIVEFADHLDNHENAFFSELSTAKIPARLRLSLSSSVFKGASFHLDDTHDEHDERRKIEQIASSKSVKKVFPMRKYSLPYEKVSIADKYQVHSSPKQKIEQRATDGNVYSLHAMTGVDKLREEVFTGSGVRVAIIDTGIDYYHPDLGGCFGPGCKVGFGYDLVGDAYTGENEPVPDPDPYDNCGGHGTHVAGIIAASSNEQDYFTGVAPNVTLGAYRVMGCNGAVTNDVLIKAFAMAYESGADVITSSLGGSGGWSEEPLDVVVSNIVKAGIPCTVSAGNSGTMGPFHSSTPAGGIGATSVGSVDNKAYPMLLVPGTYIANGIDSEFGWAPGILSNISEGVYQLYALTYNTSSMNDACHDLPEEPADLSEYIILIRRGGCSFSQKAGNAAARGAKHILFYNTQPGTNQAYVYAPGIESAGMVPQTQGYKWISLLEAGHKVHLHIRSPARAGLAIMEEPNYTTGGYISTFSSWGPSYEVQTKPQISAPGGVIASTYPLAMGGYAVLSGTSMSCPYAAGAIALLLEARGKLDPATINNLLSTTATPEPFHDGTSEYPFLAPVPQQGAGLINIYNAVHATTLLSVPSISFNDTAHLLKDGGFTLKNTGPAAVTYEIAHTPSATFYTFTTKGSRSHFTIGHPPELIPRGAALSFSITEVTIEPGEEAFIHVSPILPFNLTTKRIPVYSGYITINATNSENDESLSLPYLGVDSALKDAPILNKRHVFLTSTSRPGVPWASHYQFNIPLPNSTRAKYPGLLAPAVFAELKMGTALLRVDVQPVDAFLSNQSHIPRSRVKRAFKYNTEKVLGQEILGSIDGFPARYVPGQNVAGAWHGKLSDGTYAPAGNYTFVVSALKIFGDPDKEEDYERVKTDVFGIWYG</sequence>
<evidence type="ECO:0000256" key="9">
    <source>
        <dbReference type="PIRSR" id="PIRSR615500-1"/>
    </source>
</evidence>
<dbReference type="PROSITE" id="PS00138">
    <property type="entry name" value="SUBTILASE_SER"/>
    <property type="match status" value="1"/>
</dbReference>
<dbReference type="InterPro" id="IPR036852">
    <property type="entry name" value="Peptidase_S8/S53_dom_sf"/>
</dbReference>
<dbReference type="Pfam" id="PF02225">
    <property type="entry name" value="PA"/>
    <property type="match status" value="1"/>
</dbReference>
<feature type="domain" description="C5a peptidase/Subtilisin-like protease SBT2-like Fn3-like" evidence="15">
    <location>
        <begin position="623"/>
        <end position="743"/>
    </location>
</feature>
<feature type="signal peptide" evidence="12">
    <location>
        <begin position="1"/>
        <end position="27"/>
    </location>
</feature>
<dbReference type="Pfam" id="PF00082">
    <property type="entry name" value="Peptidase_S8"/>
    <property type="match status" value="1"/>
</dbReference>
<dbReference type="InterPro" id="IPR023828">
    <property type="entry name" value="Peptidase_S8_Ser-AS"/>
</dbReference>
<comment type="caution">
    <text evidence="16">The sequence shown here is derived from an EMBL/GenBank/DDBJ whole genome shotgun (WGS) entry which is preliminary data.</text>
</comment>
<proteinExistence type="inferred from homology"/>
<dbReference type="InterPro" id="IPR050131">
    <property type="entry name" value="Peptidase_S8_subtilisin-like"/>
</dbReference>
<comment type="similarity">
    <text evidence="1 10 11">Belongs to the peptidase S8 family.</text>
</comment>
<dbReference type="VEuPathDB" id="FungiDB:SI65_00068"/>
<dbReference type="Gene3D" id="3.40.50.200">
    <property type="entry name" value="Peptidase S8/S53 domain"/>
    <property type="match status" value="2"/>
</dbReference>
<keyword evidence="6 10" id="KW-0378">Hydrolase</keyword>
<evidence type="ECO:0000259" key="14">
    <source>
        <dbReference type="Pfam" id="PF02225"/>
    </source>
</evidence>
<evidence type="ECO:0000256" key="8">
    <source>
        <dbReference type="ARBA" id="ARBA00023145"/>
    </source>
</evidence>
<dbReference type="CDD" id="cd07489">
    <property type="entry name" value="Peptidases_S8_5"/>
    <property type="match status" value="1"/>
</dbReference>
<dbReference type="SUPFAM" id="SSF52743">
    <property type="entry name" value="Subtilisin-like"/>
    <property type="match status" value="1"/>
</dbReference>
<dbReference type="InterPro" id="IPR010435">
    <property type="entry name" value="C5a/SBT2-like_Fn3"/>
</dbReference>
<evidence type="ECO:0000256" key="5">
    <source>
        <dbReference type="ARBA" id="ARBA00022729"/>
    </source>
</evidence>
<keyword evidence="5 12" id="KW-0732">Signal</keyword>
<dbReference type="PANTHER" id="PTHR43806">
    <property type="entry name" value="PEPTIDASE S8"/>
    <property type="match status" value="1"/>
</dbReference>
<keyword evidence="7 10" id="KW-0720">Serine protease</keyword>
<dbReference type="AlphaFoldDB" id="A0A1E3BND8"/>
<evidence type="ECO:0000256" key="2">
    <source>
        <dbReference type="ARBA" id="ARBA00022512"/>
    </source>
</evidence>
<gene>
    <name evidence="16" type="ORF">SI65_00068</name>
</gene>
<dbReference type="PROSITE" id="PS00136">
    <property type="entry name" value="SUBTILASE_ASP"/>
    <property type="match status" value="1"/>
</dbReference>
<dbReference type="PROSITE" id="PS00137">
    <property type="entry name" value="SUBTILASE_HIS"/>
    <property type="match status" value="1"/>
</dbReference>
<evidence type="ECO:0000256" key="4">
    <source>
        <dbReference type="ARBA" id="ARBA00022670"/>
    </source>
</evidence>
<dbReference type="InterPro" id="IPR046450">
    <property type="entry name" value="PA_dom_sf"/>
</dbReference>
<dbReference type="InterPro" id="IPR034187">
    <property type="entry name" value="Peptidases_S8_5"/>
</dbReference>
<evidence type="ECO:0000256" key="3">
    <source>
        <dbReference type="ARBA" id="ARBA00022525"/>
    </source>
</evidence>
<keyword evidence="3" id="KW-0964">Secreted</keyword>
<dbReference type="InterPro" id="IPR022398">
    <property type="entry name" value="Peptidase_S8_His-AS"/>
</dbReference>
<feature type="domain" description="PA" evidence="14">
    <location>
        <begin position="392"/>
        <end position="447"/>
    </location>
</feature>
<dbReference type="InterPro" id="IPR003137">
    <property type="entry name" value="PA_domain"/>
</dbReference>
<dbReference type="GO" id="GO:0004252">
    <property type="term" value="F:serine-type endopeptidase activity"/>
    <property type="evidence" value="ECO:0007669"/>
    <property type="project" value="UniProtKB-UniRule"/>
</dbReference>
<feature type="domain" description="Peptidase S8/S53" evidence="13">
    <location>
        <begin position="165"/>
        <end position="583"/>
    </location>
</feature>
<evidence type="ECO:0000313" key="16">
    <source>
        <dbReference type="EMBL" id="ODM22480.1"/>
    </source>
</evidence>
<evidence type="ECO:0000313" key="17">
    <source>
        <dbReference type="Proteomes" id="UP000094569"/>
    </source>
</evidence>
<protein>
    <submittedName>
        <fullName evidence="16">Uncharacterized protein</fullName>
    </submittedName>
</protein>
<evidence type="ECO:0000256" key="11">
    <source>
        <dbReference type="RuleBase" id="RU003355"/>
    </source>
</evidence>
<accession>A0A1E3BND8</accession>
<reference evidence="16 17" key="1">
    <citation type="journal article" date="2016" name="BMC Genomics">
        <title>Comparative genomic and transcriptomic analyses of the Fuzhuan brick tea-fermentation fungus Aspergillus cristatus.</title>
        <authorList>
            <person name="Ge Y."/>
            <person name="Wang Y."/>
            <person name="Liu Y."/>
            <person name="Tan Y."/>
            <person name="Ren X."/>
            <person name="Zhang X."/>
            <person name="Hyde K.D."/>
            <person name="Liu Y."/>
            <person name="Liu Z."/>
        </authorList>
    </citation>
    <scope>NUCLEOTIDE SEQUENCE [LARGE SCALE GENOMIC DNA]</scope>
    <source>
        <strain evidence="16 17">GZAAS20.1005</strain>
    </source>
</reference>
<dbReference type="InterPro" id="IPR015500">
    <property type="entry name" value="Peptidase_S8_subtilisin-rel"/>
</dbReference>
<dbReference type="PRINTS" id="PR00723">
    <property type="entry name" value="SUBTILISIN"/>
</dbReference>
<keyword evidence="17" id="KW-1185">Reference proteome</keyword>
<keyword evidence="8" id="KW-0865">Zymogen</keyword>
<dbReference type="Proteomes" id="UP000094569">
    <property type="component" value="Unassembled WGS sequence"/>
</dbReference>
<keyword evidence="4 10" id="KW-0645">Protease</keyword>
<dbReference type="Gene3D" id="3.50.30.30">
    <property type="match status" value="1"/>
</dbReference>
<feature type="active site" description="Charge relay system" evidence="9 10">
    <location>
        <position position="547"/>
    </location>
</feature>
<dbReference type="GO" id="GO:0016020">
    <property type="term" value="C:membrane"/>
    <property type="evidence" value="ECO:0007669"/>
    <property type="project" value="InterPro"/>
</dbReference>
<feature type="active site" description="Charge relay system" evidence="9 10">
    <location>
        <position position="174"/>
    </location>
</feature>
<dbReference type="CDD" id="cd02124">
    <property type="entry name" value="PA_PoS1_like"/>
    <property type="match status" value="1"/>
</dbReference>
<keyword evidence="2" id="KW-0134">Cell wall</keyword>
<evidence type="ECO:0000256" key="7">
    <source>
        <dbReference type="ARBA" id="ARBA00022825"/>
    </source>
</evidence>
<dbReference type="Pfam" id="PF06280">
    <property type="entry name" value="fn3_5"/>
    <property type="match status" value="1"/>
</dbReference>
<evidence type="ECO:0000256" key="1">
    <source>
        <dbReference type="ARBA" id="ARBA00011073"/>
    </source>
</evidence>
<dbReference type="InterPro" id="IPR000209">
    <property type="entry name" value="Peptidase_S8/S53_dom"/>
</dbReference>
<feature type="active site" description="Charge relay system" evidence="9 10">
    <location>
        <position position="224"/>
    </location>
</feature>
<dbReference type="EMBL" id="JXNT01000001">
    <property type="protein sequence ID" value="ODM22480.1"/>
    <property type="molecule type" value="Genomic_DNA"/>
</dbReference>
<feature type="chain" id="PRO_5009123824" evidence="12">
    <location>
        <begin position="28"/>
        <end position="915"/>
    </location>
</feature>
<evidence type="ECO:0000256" key="6">
    <source>
        <dbReference type="ARBA" id="ARBA00022801"/>
    </source>
</evidence>
<evidence type="ECO:0000259" key="13">
    <source>
        <dbReference type="Pfam" id="PF00082"/>
    </source>
</evidence>
<dbReference type="GO" id="GO:0006508">
    <property type="term" value="P:proteolysis"/>
    <property type="evidence" value="ECO:0007669"/>
    <property type="project" value="UniProtKB-KW"/>
</dbReference>
<dbReference type="STRING" id="573508.A0A1E3BND8"/>
<name>A0A1E3BND8_ASPCR</name>
<evidence type="ECO:0000256" key="12">
    <source>
        <dbReference type="SAM" id="SignalP"/>
    </source>
</evidence>
<organism evidence="16 17">
    <name type="scientific">Aspergillus cristatus</name>
    <name type="common">Chinese Fuzhuan brick tea-fermentation fungus</name>
    <name type="synonym">Eurotium cristatum</name>
    <dbReference type="NCBI Taxonomy" id="573508"/>
    <lineage>
        <taxon>Eukaryota</taxon>
        <taxon>Fungi</taxon>
        <taxon>Dikarya</taxon>
        <taxon>Ascomycota</taxon>
        <taxon>Pezizomycotina</taxon>
        <taxon>Eurotiomycetes</taxon>
        <taxon>Eurotiomycetidae</taxon>
        <taxon>Eurotiales</taxon>
        <taxon>Aspergillaceae</taxon>
        <taxon>Aspergillus</taxon>
        <taxon>Aspergillus subgen. Aspergillus</taxon>
    </lineage>
</organism>
<dbReference type="OrthoDB" id="10256524at2759"/>
<evidence type="ECO:0000256" key="10">
    <source>
        <dbReference type="PROSITE-ProRule" id="PRU01240"/>
    </source>
</evidence>
<dbReference type="PANTHER" id="PTHR43806:SF66">
    <property type="entry name" value="SERIN ENDOPEPTIDASE"/>
    <property type="match status" value="1"/>
</dbReference>
<evidence type="ECO:0000259" key="15">
    <source>
        <dbReference type="Pfam" id="PF06280"/>
    </source>
</evidence>
<dbReference type="InterPro" id="IPR023827">
    <property type="entry name" value="Peptidase_S8_Asp-AS"/>
</dbReference>
<dbReference type="PROSITE" id="PS51892">
    <property type="entry name" value="SUBTILASE"/>
    <property type="match status" value="1"/>
</dbReference>
<dbReference type="SUPFAM" id="SSF52025">
    <property type="entry name" value="PA domain"/>
    <property type="match status" value="1"/>
</dbReference>